<evidence type="ECO:0000256" key="11">
    <source>
        <dbReference type="SAM" id="Phobius"/>
    </source>
</evidence>
<feature type="transmembrane region" description="Helical" evidence="11">
    <location>
        <begin position="12"/>
        <end position="36"/>
    </location>
</feature>
<gene>
    <name evidence="12" type="ORF">FAA86_22020</name>
</gene>
<dbReference type="PANTHER" id="PTHR32196">
    <property type="entry name" value="ABC TRANSPORTER PERMEASE PROTEIN YPHD-RELATED-RELATED"/>
    <property type="match status" value="1"/>
</dbReference>
<protein>
    <recommendedName>
        <fullName evidence="10">Autoinducer 2 import system permease protein LsrD</fullName>
    </recommendedName>
</protein>
<comment type="subunit">
    <text evidence="2">The complex is composed of two ATP-binding proteins (LsrA), two transmembrane proteins (LsrC and LsrD) and a solute-binding protein (LsrB).</text>
</comment>
<keyword evidence="5" id="KW-0997">Cell inner membrane</keyword>
<sequence length="309" mass="31358">MRSVFQPFGRSGIGLVSASLPVVMFALLSIAAPNFLSYGNIANINNQITALLIVALGQLIVALVGGIDISVGSVVSLSSVVLVSLDPAWAIPAALGLAICVGLVNGMGVVGFGVHPLVMTLASMTFVQGFALSWMSGAGGVVPEWISAIAKAQFAGIPASVVWSIIIVSVFSIMLYFTRFGLRLFALGANVNSASLSGVRTVAPRIACYVICSLSGCIASIYLTGRISTGDPMMGQSFGLDSVTAIALGGVQLAGGTGSVVGAILGTLTLGLITNGMNLLGVSPFLRAALTGMLLLGAVSLQRRKAIGI</sequence>
<comment type="subcellular location">
    <subcellularLocation>
        <location evidence="1">Cell membrane</location>
        <topology evidence="1">Multi-pass membrane protein</topology>
    </subcellularLocation>
</comment>
<dbReference type="PANTHER" id="PTHR32196:SF71">
    <property type="entry name" value="AUTOINDUCER 2 IMPORT SYSTEM PERMEASE PROTEIN LSRD"/>
    <property type="match status" value="1"/>
</dbReference>
<dbReference type="AlphaFoldDB" id="A0A4S8PPG4"/>
<evidence type="ECO:0000256" key="10">
    <source>
        <dbReference type="ARBA" id="ARBA00039381"/>
    </source>
</evidence>
<keyword evidence="4" id="KW-1003">Cell membrane</keyword>
<evidence type="ECO:0000256" key="3">
    <source>
        <dbReference type="ARBA" id="ARBA00022448"/>
    </source>
</evidence>
<name>A0A4S8PPG4_9HYPH</name>
<evidence type="ECO:0000256" key="1">
    <source>
        <dbReference type="ARBA" id="ARBA00004651"/>
    </source>
</evidence>
<dbReference type="InterPro" id="IPR001851">
    <property type="entry name" value="ABC_transp_permease"/>
</dbReference>
<evidence type="ECO:0000256" key="5">
    <source>
        <dbReference type="ARBA" id="ARBA00022519"/>
    </source>
</evidence>
<keyword evidence="7 11" id="KW-1133">Transmembrane helix</keyword>
<keyword evidence="3" id="KW-0813">Transport</keyword>
<feature type="transmembrane region" description="Helical" evidence="11">
    <location>
        <begin position="245"/>
        <end position="273"/>
    </location>
</feature>
<dbReference type="RefSeq" id="WP_136543166.1">
    <property type="nucleotide sequence ID" value="NZ_STGU01000020.1"/>
</dbReference>
<keyword evidence="6 11" id="KW-0812">Transmembrane</keyword>
<comment type="caution">
    <text evidence="12">The sequence shown here is derived from an EMBL/GenBank/DDBJ whole genome shotgun (WGS) entry which is preliminary data.</text>
</comment>
<evidence type="ECO:0000256" key="2">
    <source>
        <dbReference type="ARBA" id="ARBA00011262"/>
    </source>
</evidence>
<dbReference type="Proteomes" id="UP000307378">
    <property type="component" value="Unassembled WGS sequence"/>
</dbReference>
<feature type="transmembrane region" description="Helical" evidence="11">
    <location>
        <begin position="89"/>
        <end position="110"/>
    </location>
</feature>
<evidence type="ECO:0000313" key="13">
    <source>
        <dbReference type="Proteomes" id="UP000307378"/>
    </source>
</evidence>
<dbReference type="Pfam" id="PF02653">
    <property type="entry name" value="BPD_transp_2"/>
    <property type="match status" value="1"/>
</dbReference>
<evidence type="ECO:0000313" key="12">
    <source>
        <dbReference type="EMBL" id="THV31625.1"/>
    </source>
</evidence>
<evidence type="ECO:0000256" key="6">
    <source>
        <dbReference type="ARBA" id="ARBA00022692"/>
    </source>
</evidence>
<evidence type="ECO:0000256" key="9">
    <source>
        <dbReference type="ARBA" id="ARBA00025439"/>
    </source>
</evidence>
<keyword evidence="8 11" id="KW-0472">Membrane</keyword>
<comment type="function">
    <text evidence="9">Part of the ABC transporter complex LsrABCD involved in autoinducer 2 (AI-2) import. Probably responsible for the translocation of the substrate across the membrane.</text>
</comment>
<accession>A0A4S8PPG4</accession>
<proteinExistence type="predicted"/>
<evidence type="ECO:0000256" key="8">
    <source>
        <dbReference type="ARBA" id="ARBA00023136"/>
    </source>
</evidence>
<dbReference type="CDD" id="cd06579">
    <property type="entry name" value="TM_PBP1_transp_AraH_like"/>
    <property type="match status" value="1"/>
</dbReference>
<dbReference type="EMBL" id="STGU01000020">
    <property type="protein sequence ID" value="THV31625.1"/>
    <property type="molecule type" value="Genomic_DNA"/>
</dbReference>
<organism evidence="12 13">
    <name type="scientific">Rhizobium rosettiformans W3</name>
    <dbReference type="NCBI Taxonomy" id="538378"/>
    <lineage>
        <taxon>Bacteria</taxon>
        <taxon>Pseudomonadati</taxon>
        <taxon>Pseudomonadota</taxon>
        <taxon>Alphaproteobacteria</taxon>
        <taxon>Hyphomicrobiales</taxon>
        <taxon>Rhizobiaceae</taxon>
        <taxon>Rhizobium/Agrobacterium group</taxon>
        <taxon>Rhizobium</taxon>
    </lineage>
</organism>
<feature type="transmembrane region" description="Helical" evidence="11">
    <location>
        <begin position="155"/>
        <end position="177"/>
    </location>
</feature>
<reference evidence="12 13" key="1">
    <citation type="submission" date="2019-04" db="EMBL/GenBank/DDBJ databases">
        <title>genome sequence of strain W3.</title>
        <authorList>
            <person name="Gao J."/>
            <person name="Sun J."/>
        </authorList>
    </citation>
    <scope>NUCLEOTIDE SEQUENCE [LARGE SCALE GENOMIC DNA]</scope>
    <source>
        <strain evidence="12 13">W3</strain>
    </source>
</reference>
<feature type="transmembrane region" description="Helical" evidence="11">
    <location>
        <begin position="48"/>
        <end position="69"/>
    </location>
</feature>
<feature type="transmembrane region" description="Helical" evidence="11">
    <location>
        <begin position="206"/>
        <end position="225"/>
    </location>
</feature>
<evidence type="ECO:0000256" key="7">
    <source>
        <dbReference type="ARBA" id="ARBA00022989"/>
    </source>
</evidence>
<dbReference type="GO" id="GO:0022857">
    <property type="term" value="F:transmembrane transporter activity"/>
    <property type="evidence" value="ECO:0007669"/>
    <property type="project" value="InterPro"/>
</dbReference>
<evidence type="ECO:0000256" key="4">
    <source>
        <dbReference type="ARBA" id="ARBA00022475"/>
    </source>
</evidence>
<dbReference type="GO" id="GO:0005886">
    <property type="term" value="C:plasma membrane"/>
    <property type="evidence" value="ECO:0007669"/>
    <property type="project" value="UniProtKB-SubCell"/>
</dbReference>
<feature type="transmembrane region" description="Helical" evidence="11">
    <location>
        <begin position="285"/>
        <end position="302"/>
    </location>
</feature>